<dbReference type="InterPro" id="IPR023361">
    <property type="entry name" value="DUF1285_beta_roll_sf"/>
</dbReference>
<organism evidence="3 4">
    <name type="scientific">Thalassospira mesophila</name>
    <dbReference type="NCBI Taxonomy" id="1293891"/>
    <lineage>
        <taxon>Bacteria</taxon>
        <taxon>Pseudomonadati</taxon>
        <taxon>Pseudomonadota</taxon>
        <taxon>Alphaproteobacteria</taxon>
        <taxon>Rhodospirillales</taxon>
        <taxon>Thalassospiraceae</taxon>
        <taxon>Thalassospira</taxon>
    </lineage>
</organism>
<name>A0A1Y2L2M8_9PROT</name>
<gene>
    <name evidence="3" type="ORF">TMES_05330</name>
</gene>
<dbReference type="OrthoDB" id="3078366at2"/>
<feature type="domain" description="DUF1285" evidence="2">
    <location>
        <begin position="110"/>
        <end position="197"/>
    </location>
</feature>
<dbReference type="Gene3D" id="2.30.270.10">
    <property type="entry name" value="duf1285 protein"/>
    <property type="match status" value="1"/>
</dbReference>
<proteinExistence type="predicted"/>
<evidence type="ECO:0000259" key="1">
    <source>
        <dbReference type="Pfam" id="PF06938"/>
    </source>
</evidence>
<evidence type="ECO:0000259" key="2">
    <source>
        <dbReference type="Pfam" id="PF21028"/>
    </source>
</evidence>
<dbReference type="STRING" id="1293891.TMES_05330"/>
<dbReference type="Pfam" id="PF21028">
    <property type="entry name" value="DUF1285_C"/>
    <property type="match status" value="1"/>
</dbReference>
<dbReference type="InterPro" id="IPR048341">
    <property type="entry name" value="DUF1285_N"/>
</dbReference>
<dbReference type="InterPro" id="IPR010707">
    <property type="entry name" value="DUF1285"/>
</dbReference>
<feature type="domain" description="DUF1285" evidence="1">
    <location>
        <begin position="28"/>
        <end position="89"/>
    </location>
</feature>
<evidence type="ECO:0000313" key="3">
    <source>
        <dbReference type="EMBL" id="OSQ39464.1"/>
    </source>
</evidence>
<dbReference type="RefSeq" id="WP_085580256.1">
    <property type="nucleotide sequence ID" value="NZ_JFKA01000002.1"/>
</dbReference>
<accession>A0A1Y2L2M8</accession>
<dbReference type="InterPro" id="IPR048342">
    <property type="entry name" value="DUF1285_C"/>
</dbReference>
<dbReference type="Proteomes" id="UP000193391">
    <property type="component" value="Unassembled WGS sequence"/>
</dbReference>
<sequence length="205" mass="23223">MTQNDKTVDLAENLWKRLRSGKPPTGRHPQICGDIPMSINRDGTWYYQGGPIGRIELVKLFSTVLQRDEEGGHWLVTPAEMARIAVEDAAFVVVEVTRDSDDENSTRAGEDQGHNGIIRMRTNIDQWVELDENHSLRVEENPKTGEPSPYIALDRGLEARLNRASFYQLVEWAEENTAPDSPETTLGVYSHGRFFKIGTVENDER</sequence>
<protein>
    <submittedName>
        <fullName evidence="3">Proteophosphoglycan</fullName>
    </submittedName>
</protein>
<comment type="caution">
    <text evidence="3">The sequence shown here is derived from an EMBL/GenBank/DDBJ whole genome shotgun (WGS) entry which is preliminary data.</text>
</comment>
<dbReference type="AlphaFoldDB" id="A0A1Y2L2M8"/>
<evidence type="ECO:0000313" key="4">
    <source>
        <dbReference type="Proteomes" id="UP000193391"/>
    </source>
</evidence>
<dbReference type="EMBL" id="JFKA01000002">
    <property type="protein sequence ID" value="OSQ39464.1"/>
    <property type="molecule type" value="Genomic_DNA"/>
</dbReference>
<dbReference type="Gene3D" id="3.10.540.10">
    <property type="entry name" value="duf1285 like domain"/>
    <property type="match status" value="1"/>
</dbReference>
<dbReference type="Pfam" id="PF06938">
    <property type="entry name" value="DUF1285_N"/>
    <property type="match status" value="1"/>
</dbReference>
<reference evidence="3 4" key="1">
    <citation type="submission" date="2014-03" db="EMBL/GenBank/DDBJ databases">
        <title>The draft genome sequence of Thalassospira mesophila JCM 18969.</title>
        <authorList>
            <person name="Lai Q."/>
            <person name="Shao Z."/>
        </authorList>
    </citation>
    <scope>NUCLEOTIDE SEQUENCE [LARGE SCALE GENOMIC DNA]</scope>
    <source>
        <strain evidence="3 4">JCM 18969</strain>
    </source>
</reference>
<keyword evidence="4" id="KW-1185">Reference proteome</keyword>
<dbReference type="PIRSF" id="PIRSF029557">
    <property type="entry name" value="UCP029557"/>
    <property type="match status" value="1"/>
</dbReference>